<evidence type="ECO:0008006" key="5">
    <source>
        <dbReference type="Google" id="ProtNLM"/>
    </source>
</evidence>
<feature type="region of interest" description="Disordered" evidence="1">
    <location>
        <begin position="1"/>
        <end position="27"/>
    </location>
</feature>
<dbReference type="Proteomes" id="UP000272706">
    <property type="component" value="Unassembled WGS sequence"/>
</dbReference>
<sequence>MMAEDRTARPVSGEIMTGLGTSAAAEPRAPAADIVDADYEVLPRHGVKAQALAPPASRMSDAPSIEGMEMLRKPEAAAERPPASRGGPIFWIAGVGAALAAFWVSGGHALVRQSPFWAAEQPAGVALSISGVTSRIDASGLKPVLFVDGEAANDGARAAPLPPLEIRVTGNDSQVTRYTLGTSSRSLAPGERFGFSSRLDVPRNGVKAVSVTFAG</sequence>
<evidence type="ECO:0000256" key="1">
    <source>
        <dbReference type="SAM" id="MobiDB-lite"/>
    </source>
</evidence>
<dbReference type="AlphaFoldDB" id="A0A3A5KL28"/>
<feature type="transmembrane region" description="Helical" evidence="2">
    <location>
        <begin position="89"/>
        <end position="111"/>
    </location>
</feature>
<accession>A0A3A5KL28</accession>
<name>A0A3A5KL28_9HYPH</name>
<keyword evidence="2" id="KW-1133">Transmembrane helix</keyword>
<keyword evidence="4" id="KW-1185">Reference proteome</keyword>
<proteinExistence type="predicted"/>
<evidence type="ECO:0000256" key="2">
    <source>
        <dbReference type="SAM" id="Phobius"/>
    </source>
</evidence>
<dbReference type="OrthoDB" id="8029632at2"/>
<protein>
    <recommendedName>
        <fullName evidence="5">Cadherin-like beta sandwich domain-containing protein</fullName>
    </recommendedName>
</protein>
<dbReference type="RefSeq" id="WP_120016316.1">
    <property type="nucleotide sequence ID" value="NZ_QZWZ01000017.1"/>
</dbReference>
<organism evidence="3 4">
    <name type="scientific">Mesorhizobium waimense</name>
    <dbReference type="NCBI Taxonomy" id="1300307"/>
    <lineage>
        <taxon>Bacteria</taxon>
        <taxon>Pseudomonadati</taxon>
        <taxon>Pseudomonadota</taxon>
        <taxon>Alphaproteobacteria</taxon>
        <taxon>Hyphomicrobiales</taxon>
        <taxon>Phyllobacteriaceae</taxon>
        <taxon>Mesorhizobium</taxon>
    </lineage>
</organism>
<keyword evidence="2" id="KW-0812">Transmembrane</keyword>
<evidence type="ECO:0000313" key="3">
    <source>
        <dbReference type="EMBL" id="RJT35214.1"/>
    </source>
</evidence>
<keyword evidence="2" id="KW-0472">Membrane</keyword>
<gene>
    <name evidence="3" type="ORF">D3227_21485</name>
</gene>
<comment type="caution">
    <text evidence="3">The sequence shown here is derived from an EMBL/GenBank/DDBJ whole genome shotgun (WGS) entry which is preliminary data.</text>
</comment>
<dbReference type="EMBL" id="QZWZ01000017">
    <property type="protein sequence ID" value="RJT35214.1"/>
    <property type="molecule type" value="Genomic_DNA"/>
</dbReference>
<reference evidence="3 4" key="1">
    <citation type="submission" date="2018-09" db="EMBL/GenBank/DDBJ databases">
        <title>Mesorhizobium carmichaelinearum sp. nov. isolated from Carmichaelinea spp. root nodules in New Zealand.</title>
        <authorList>
            <person name="De Meyer S.E."/>
        </authorList>
    </citation>
    <scope>NUCLEOTIDE SEQUENCE [LARGE SCALE GENOMIC DNA]</scope>
    <source>
        <strain evidence="3 4">ICMP19557</strain>
    </source>
</reference>
<evidence type="ECO:0000313" key="4">
    <source>
        <dbReference type="Proteomes" id="UP000272706"/>
    </source>
</evidence>